<organism evidence="1 2">
    <name type="scientific">Globodera pallida</name>
    <name type="common">Potato cyst nematode worm</name>
    <name type="synonym">Heterodera pallida</name>
    <dbReference type="NCBI Taxonomy" id="36090"/>
    <lineage>
        <taxon>Eukaryota</taxon>
        <taxon>Metazoa</taxon>
        <taxon>Ecdysozoa</taxon>
        <taxon>Nematoda</taxon>
        <taxon>Chromadorea</taxon>
        <taxon>Rhabditida</taxon>
        <taxon>Tylenchina</taxon>
        <taxon>Tylenchomorpha</taxon>
        <taxon>Tylenchoidea</taxon>
        <taxon>Heteroderidae</taxon>
        <taxon>Heteroderinae</taxon>
        <taxon>Globodera</taxon>
    </lineage>
</organism>
<accession>A0A183CML6</accession>
<reference evidence="1" key="1">
    <citation type="submission" date="2014-05" db="EMBL/GenBank/DDBJ databases">
        <title>The genome and life-stage specific transcriptomes of Globodera pallida elucidate key aspects of plant parasitism by a cyst nematode.</title>
        <authorList>
            <person name="Cotton J.A."/>
            <person name="Lilley C.J."/>
            <person name="Jones L.M."/>
            <person name="Kikuchi T."/>
            <person name="Reid A.J."/>
            <person name="Thorpe P."/>
            <person name="Tsai I.J."/>
            <person name="Beasley H."/>
            <person name="Blok V."/>
            <person name="Cock P.J.A."/>
            <person name="Van den Akker S.E."/>
            <person name="Holroyd N."/>
            <person name="Hunt M."/>
            <person name="Mantelin S."/>
            <person name="Naghra H."/>
            <person name="Pain A."/>
            <person name="Palomares-Rius J.E."/>
            <person name="Zarowiecki M."/>
            <person name="Berriman M."/>
            <person name="Jones J.T."/>
            <person name="Urwin P.E."/>
        </authorList>
    </citation>
    <scope>NUCLEOTIDE SEQUENCE [LARGE SCALE GENOMIC DNA]</scope>
    <source>
        <strain evidence="1">Lindley</strain>
    </source>
</reference>
<dbReference type="Proteomes" id="UP000050741">
    <property type="component" value="Unassembled WGS sequence"/>
</dbReference>
<reference evidence="2" key="2">
    <citation type="submission" date="2016-06" db="UniProtKB">
        <authorList>
            <consortium name="WormBaseParasite"/>
        </authorList>
    </citation>
    <scope>IDENTIFICATION</scope>
</reference>
<sequence>NKLFQIGNATM</sequence>
<evidence type="ECO:0000313" key="2">
    <source>
        <dbReference type="WBParaSite" id="GPLIN_001412200"/>
    </source>
</evidence>
<keyword evidence="1" id="KW-1185">Reference proteome</keyword>
<protein>
    <submittedName>
        <fullName evidence="2">Uncharacterized protein</fullName>
    </submittedName>
</protein>
<evidence type="ECO:0000313" key="1">
    <source>
        <dbReference type="Proteomes" id="UP000050741"/>
    </source>
</evidence>
<proteinExistence type="predicted"/>
<name>A0A183CML6_GLOPA</name>
<dbReference type="WBParaSite" id="GPLIN_001412200">
    <property type="protein sequence ID" value="GPLIN_001412200"/>
    <property type="gene ID" value="GPLIN_001412200"/>
</dbReference>